<evidence type="ECO:0000313" key="4">
    <source>
        <dbReference type="Proteomes" id="UP001597135"/>
    </source>
</evidence>
<evidence type="ECO:0000256" key="1">
    <source>
        <dbReference type="SAM" id="SignalP"/>
    </source>
</evidence>
<feature type="domain" description="DUF2059" evidence="2">
    <location>
        <begin position="87"/>
        <end position="131"/>
    </location>
</feature>
<dbReference type="InterPro" id="IPR018637">
    <property type="entry name" value="DUF2059"/>
</dbReference>
<reference evidence="4" key="1">
    <citation type="journal article" date="2019" name="Int. J. Syst. Evol. Microbiol.">
        <title>The Global Catalogue of Microorganisms (GCM) 10K type strain sequencing project: providing services to taxonomists for standard genome sequencing and annotation.</title>
        <authorList>
            <consortium name="The Broad Institute Genomics Platform"/>
            <consortium name="The Broad Institute Genome Sequencing Center for Infectious Disease"/>
            <person name="Wu L."/>
            <person name="Ma J."/>
        </authorList>
    </citation>
    <scope>NUCLEOTIDE SEQUENCE [LARGE SCALE GENOMIC DNA]</scope>
    <source>
        <strain evidence="4">CCUG 62953</strain>
    </source>
</reference>
<keyword evidence="4" id="KW-1185">Reference proteome</keyword>
<evidence type="ECO:0000313" key="3">
    <source>
        <dbReference type="EMBL" id="MFD1341282.1"/>
    </source>
</evidence>
<comment type="caution">
    <text evidence="3">The sequence shown here is derived from an EMBL/GenBank/DDBJ whole genome shotgun (WGS) entry which is preliminary data.</text>
</comment>
<proteinExistence type="predicted"/>
<dbReference type="RefSeq" id="WP_386801341.1">
    <property type="nucleotide sequence ID" value="NZ_JBHTMU010000003.1"/>
</dbReference>
<feature type="signal peptide" evidence="1">
    <location>
        <begin position="1"/>
        <end position="20"/>
    </location>
</feature>
<sequence length="270" mass="29166">MLRRTVFALVAAVSAGPVWASEQSDRLLDALELDRIVAIMIEEGTEYGTDIGTAMLPDGGGAEWQGIVARIYDAGAMAETVRAGVDAALGEADIAQAIDFFESDRGQRIVDMELEAREAMLDAEIEEAARAAWLDRADDGSELVAKIETFIETNDLIESNVVGALNSSLRFYNGLADGGLLEMSDDEILSEVWAEEPQTRDETTEWVHGFLLMAYGPLAPEDFDAYQALSESEAGQAMNRALFAGFNAMYFEISYALGLAVAGQSVATEL</sequence>
<keyword evidence="1" id="KW-0732">Signal</keyword>
<name>A0ABW3ZF25_9RHOB</name>
<evidence type="ECO:0000259" key="2">
    <source>
        <dbReference type="Pfam" id="PF09832"/>
    </source>
</evidence>
<feature type="chain" id="PRO_5047187203" evidence="1">
    <location>
        <begin position="21"/>
        <end position="270"/>
    </location>
</feature>
<protein>
    <submittedName>
        <fullName evidence="3">DUF2059 domain-containing protein</fullName>
    </submittedName>
</protein>
<dbReference type="EMBL" id="JBHTMU010000003">
    <property type="protein sequence ID" value="MFD1341282.1"/>
    <property type="molecule type" value="Genomic_DNA"/>
</dbReference>
<gene>
    <name evidence="3" type="ORF">ACFQ4E_02510</name>
</gene>
<organism evidence="3 4">
    <name type="scientific">Litorisediminicola beolgyonensis</name>
    <dbReference type="NCBI Taxonomy" id="1173614"/>
    <lineage>
        <taxon>Bacteria</taxon>
        <taxon>Pseudomonadati</taxon>
        <taxon>Pseudomonadota</taxon>
        <taxon>Alphaproteobacteria</taxon>
        <taxon>Rhodobacterales</taxon>
        <taxon>Paracoccaceae</taxon>
        <taxon>Litorisediminicola</taxon>
    </lineage>
</organism>
<accession>A0ABW3ZF25</accession>
<dbReference type="Proteomes" id="UP001597135">
    <property type="component" value="Unassembled WGS sequence"/>
</dbReference>
<dbReference type="Pfam" id="PF09832">
    <property type="entry name" value="DUF2059"/>
    <property type="match status" value="1"/>
</dbReference>